<gene>
    <name evidence="2" type="ORF">ACFO3N_14295</name>
</gene>
<accession>A0ABV8ZI19</accession>
<dbReference type="SUPFAM" id="SSF52266">
    <property type="entry name" value="SGNH hydrolase"/>
    <property type="match status" value="1"/>
</dbReference>
<dbReference type="Proteomes" id="UP001596003">
    <property type="component" value="Unassembled WGS sequence"/>
</dbReference>
<reference evidence="3" key="1">
    <citation type="journal article" date="2019" name="Int. J. Syst. Evol. Microbiol.">
        <title>The Global Catalogue of Microorganisms (GCM) 10K type strain sequencing project: providing services to taxonomists for standard genome sequencing and annotation.</title>
        <authorList>
            <consortium name="The Broad Institute Genomics Platform"/>
            <consortium name="The Broad Institute Genome Sequencing Center for Infectious Disease"/>
            <person name="Wu L."/>
            <person name="Ma J."/>
        </authorList>
    </citation>
    <scope>NUCLEOTIDE SEQUENCE [LARGE SCALE GENOMIC DNA]</scope>
    <source>
        <strain evidence="3">NBRC 103627</strain>
    </source>
</reference>
<dbReference type="InterPro" id="IPR036514">
    <property type="entry name" value="SGNH_hydro_sf"/>
</dbReference>
<evidence type="ECO:0000259" key="1">
    <source>
        <dbReference type="Pfam" id="PF13472"/>
    </source>
</evidence>
<dbReference type="RefSeq" id="WP_379798748.1">
    <property type="nucleotide sequence ID" value="NZ_JBHSFY010000008.1"/>
</dbReference>
<dbReference type="EMBL" id="JBHSFY010000008">
    <property type="protein sequence ID" value="MFC4478242.1"/>
    <property type="molecule type" value="Genomic_DNA"/>
</dbReference>
<dbReference type="CDD" id="cd00229">
    <property type="entry name" value="SGNH_hydrolase"/>
    <property type="match status" value="1"/>
</dbReference>
<proteinExistence type="predicted"/>
<keyword evidence="2" id="KW-0378">Hydrolase</keyword>
<name>A0ABV8ZI19_9FLAO</name>
<protein>
    <submittedName>
        <fullName evidence="2">SGNH/GDSL hydrolase family protein</fullName>
    </submittedName>
</protein>
<dbReference type="Pfam" id="PF13472">
    <property type="entry name" value="Lipase_GDSL_2"/>
    <property type="match status" value="1"/>
</dbReference>
<dbReference type="GO" id="GO:0016787">
    <property type="term" value="F:hydrolase activity"/>
    <property type="evidence" value="ECO:0007669"/>
    <property type="project" value="UniProtKB-KW"/>
</dbReference>
<feature type="domain" description="SGNH hydrolase-type esterase" evidence="1">
    <location>
        <begin position="131"/>
        <end position="310"/>
    </location>
</feature>
<dbReference type="InterPro" id="IPR013830">
    <property type="entry name" value="SGNH_hydro"/>
</dbReference>
<evidence type="ECO:0000313" key="3">
    <source>
        <dbReference type="Proteomes" id="UP001596003"/>
    </source>
</evidence>
<comment type="caution">
    <text evidence="2">The sequence shown here is derived from an EMBL/GenBank/DDBJ whole genome shotgun (WGS) entry which is preliminary data.</text>
</comment>
<sequence length="336" mass="39075">MIGETFVLKGNDSNNLIKENVSNLKVYSIDSVRVKHFFTEKVDYIIEGNKLRRTKNSKIPNFDEHVVVYNDDGTFTFNSFPRNPPLTIPFQLYADYDFSDFDSIYGNLDKSFLSEKLKNKIAKREKIKIGVIGTSITAGAHTLEQFYHNSDKDSYPYLIKKAIEKLYRNEVVITNYSQNGSSIDYLGDVFPTALKDNNDLMFIEFGMNDHIYSWWKSNLPNFELTMSNSVDRFKTHGIDVIMVGFFQQNQSWDLEFINSTIEYNQSLSNVSKKYNCYFADVNKEFSKYSQPKINQDFCGDFMHHPTSFGHLLYYKTIIPAFLKEDVNDGFIYNLVN</sequence>
<dbReference type="Gene3D" id="3.40.50.1110">
    <property type="entry name" value="SGNH hydrolase"/>
    <property type="match status" value="1"/>
</dbReference>
<keyword evidence="3" id="KW-1185">Reference proteome</keyword>
<evidence type="ECO:0000313" key="2">
    <source>
        <dbReference type="EMBL" id="MFC4478242.1"/>
    </source>
</evidence>
<organism evidence="2 3">
    <name type="scientific">Flavobacterium chungangensis</name>
    <dbReference type="NCBI Taxonomy" id="2708132"/>
    <lineage>
        <taxon>Bacteria</taxon>
        <taxon>Pseudomonadati</taxon>
        <taxon>Bacteroidota</taxon>
        <taxon>Flavobacteriia</taxon>
        <taxon>Flavobacteriales</taxon>
        <taxon>Flavobacteriaceae</taxon>
        <taxon>Flavobacterium</taxon>
    </lineage>
</organism>